<accession>A0A7H0FUU8</accession>
<dbReference type="AlphaFoldDB" id="A0A7H0FUU8"/>
<evidence type="ECO:0008006" key="4">
    <source>
        <dbReference type="Google" id="ProtNLM"/>
    </source>
</evidence>
<dbReference type="Pfam" id="PF13688">
    <property type="entry name" value="Reprolysin_5"/>
    <property type="match status" value="1"/>
</dbReference>
<name>A0A7H0FUU8_9GAMM</name>
<reference evidence="2 3" key="1">
    <citation type="submission" date="2020-08" db="EMBL/GenBank/DDBJ databases">
        <title>Lysobacter sp. II4 sp. nov., isolated from soil.</title>
        <authorList>
            <person name="Woo C.Y."/>
            <person name="Kim J."/>
        </authorList>
    </citation>
    <scope>NUCLEOTIDE SEQUENCE [LARGE SCALE GENOMIC DNA]</scope>
    <source>
        <strain evidence="2 3">II4</strain>
    </source>
</reference>
<dbReference type="GO" id="GO:0008237">
    <property type="term" value="F:metallopeptidase activity"/>
    <property type="evidence" value="ECO:0007669"/>
    <property type="project" value="InterPro"/>
</dbReference>
<dbReference type="InterPro" id="IPR024079">
    <property type="entry name" value="MetalloPept_cat_dom_sf"/>
</dbReference>
<dbReference type="SUPFAM" id="SSF55486">
    <property type="entry name" value="Metalloproteases ('zincins'), catalytic domain"/>
    <property type="match status" value="1"/>
</dbReference>
<evidence type="ECO:0000313" key="3">
    <source>
        <dbReference type="Proteomes" id="UP000516018"/>
    </source>
</evidence>
<proteinExistence type="predicted"/>
<dbReference type="KEGG" id="lsx:H8B22_09870"/>
<evidence type="ECO:0000313" key="2">
    <source>
        <dbReference type="EMBL" id="QNP39814.1"/>
    </source>
</evidence>
<keyword evidence="1" id="KW-0732">Signal</keyword>
<dbReference type="RefSeq" id="WP_187711260.1">
    <property type="nucleotide sequence ID" value="NZ_CP060820.1"/>
</dbReference>
<dbReference type="Proteomes" id="UP000516018">
    <property type="component" value="Chromosome"/>
</dbReference>
<feature type="chain" id="PRO_5028880625" description="Peptidyl-Asp metalloendopeptidase" evidence="1">
    <location>
        <begin position="23"/>
        <end position="425"/>
    </location>
</feature>
<keyword evidence="3" id="KW-1185">Reference proteome</keyword>
<dbReference type="Gene3D" id="3.40.390.10">
    <property type="entry name" value="Collagenase (Catalytic Domain)"/>
    <property type="match status" value="1"/>
</dbReference>
<evidence type="ECO:0000256" key="1">
    <source>
        <dbReference type="SAM" id="SignalP"/>
    </source>
</evidence>
<sequence length="425" mass="44703">MNRSLPLVAGAASLLIAGVAGAAGKPLFVAGNGQADARNTRALEQLLANPSTRDIKLVNVDAGASDGAQIELTVGGRAITANRSRSERTGSGSDVWYGHVQHARSTGYAPRETGADPLNDIVLVRRGNQITGNVRVDGQLYRIRPLPSGATAVVEVDESRMPADHPEDAYRAIFEQAVRDRTNVTAKGKPCRTNCGGGGTPVEPGPTQTIRVMVVATNDAIAAYGGDMQALTELAVAESNQGYVNSNIGINMVLANYSTTTYGTVGMSTDLSRFRGTSDGYMDNVHAVRDANAADVMVLVGNDASACGLASGIGSTAATAFATAYWDCITGYYSFAHEIGHLQSARHDPTNDPTNTPYAYGHGYQAPGSAWRTIMAYNCAGAGCPRLNYWSNPSVTYGGVPMGSYDKSHNQRVLVETKATVAGYR</sequence>
<dbReference type="EMBL" id="CP060820">
    <property type="protein sequence ID" value="QNP39814.1"/>
    <property type="molecule type" value="Genomic_DNA"/>
</dbReference>
<gene>
    <name evidence="2" type="ORF">H8B22_09870</name>
</gene>
<protein>
    <recommendedName>
        <fullName evidence="4">Peptidyl-Asp metalloendopeptidase</fullName>
    </recommendedName>
</protein>
<organism evidence="2 3">
    <name type="scientific">Agrilutibacter terrestris</name>
    <dbReference type="NCBI Taxonomy" id="2865112"/>
    <lineage>
        <taxon>Bacteria</taxon>
        <taxon>Pseudomonadati</taxon>
        <taxon>Pseudomonadota</taxon>
        <taxon>Gammaproteobacteria</taxon>
        <taxon>Lysobacterales</taxon>
        <taxon>Lysobacteraceae</taxon>
        <taxon>Agrilutibacter</taxon>
    </lineage>
</organism>
<feature type="signal peptide" evidence="1">
    <location>
        <begin position="1"/>
        <end position="22"/>
    </location>
</feature>